<feature type="region of interest" description="Disordered" evidence="1">
    <location>
        <begin position="1"/>
        <end position="44"/>
    </location>
</feature>
<evidence type="ECO:0000256" key="1">
    <source>
        <dbReference type="SAM" id="MobiDB-lite"/>
    </source>
</evidence>
<dbReference type="AlphaFoldDB" id="A0AAD6ZE53"/>
<feature type="region of interest" description="Disordered" evidence="1">
    <location>
        <begin position="319"/>
        <end position="338"/>
    </location>
</feature>
<evidence type="ECO:0000313" key="2">
    <source>
        <dbReference type="EMBL" id="KAJ7318545.1"/>
    </source>
</evidence>
<reference evidence="2" key="1">
    <citation type="submission" date="2023-03" db="EMBL/GenBank/DDBJ databases">
        <title>Massive genome expansion in bonnet fungi (Mycena s.s.) driven by repeated elements and novel gene families across ecological guilds.</title>
        <authorList>
            <consortium name="Lawrence Berkeley National Laboratory"/>
            <person name="Harder C.B."/>
            <person name="Miyauchi S."/>
            <person name="Viragh M."/>
            <person name="Kuo A."/>
            <person name="Thoen E."/>
            <person name="Andreopoulos B."/>
            <person name="Lu D."/>
            <person name="Skrede I."/>
            <person name="Drula E."/>
            <person name="Henrissat B."/>
            <person name="Morin E."/>
            <person name="Kohler A."/>
            <person name="Barry K."/>
            <person name="LaButti K."/>
            <person name="Morin E."/>
            <person name="Salamov A."/>
            <person name="Lipzen A."/>
            <person name="Mereny Z."/>
            <person name="Hegedus B."/>
            <person name="Baldrian P."/>
            <person name="Stursova M."/>
            <person name="Weitz H."/>
            <person name="Taylor A."/>
            <person name="Grigoriev I.V."/>
            <person name="Nagy L.G."/>
            <person name="Martin F."/>
            <person name="Kauserud H."/>
        </authorList>
    </citation>
    <scope>NUCLEOTIDE SEQUENCE</scope>
    <source>
        <strain evidence="2">CBHHK002</strain>
    </source>
</reference>
<dbReference type="EMBL" id="JARIHO010000057">
    <property type="protein sequence ID" value="KAJ7318545.1"/>
    <property type="molecule type" value="Genomic_DNA"/>
</dbReference>
<organism evidence="2 3">
    <name type="scientific">Mycena albidolilacea</name>
    <dbReference type="NCBI Taxonomy" id="1033008"/>
    <lineage>
        <taxon>Eukaryota</taxon>
        <taxon>Fungi</taxon>
        <taxon>Dikarya</taxon>
        <taxon>Basidiomycota</taxon>
        <taxon>Agaricomycotina</taxon>
        <taxon>Agaricomycetes</taxon>
        <taxon>Agaricomycetidae</taxon>
        <taxon>Agaricales</taxon>
        <taxon>Marasmiineae</taxon>
        <taxon>Mycenaceae</taxon>
        <taxon>Mycena</taxon>
    </lineage>
</organism>
<name>A0AAD6ZE53_9AGAR</name>
<dbReference type="Proteomes" id="UP001218218">
    <property type="component" value="Unassembled WGS sequence"/>
</dbReference>
<protein>
    <submittedName>
        <fullName evidence="2">Uncharacterized protein</fullName>
    </submittedName>
</protein>
<gene>
    <name evidence="2" type="ORF">DFH08DRAFT_819820</name>
</gene>
<sequence length="338" mass="36813">MSSDKSFDDMLEMPLDSSPLKPPSPSTAVRTVPSAPASPSSTGSFLPVLAQKRVAEDLTQYTNGVSRAHKLLKTDQEELTRFAKADRGQQLVFIAGQLLPLNHHQRQIQPAEAAWTPHKKLSDKIEGNARILFADPSLPAYKDDKFGPNKLLMVRSLAHGWGFTVEMQDDKGTMDALGSHIGRVSISKRNTIKGVIATSLGSAPVEGEKLRPGALNIVELATKILQKLHLNAKVDLPFCGRVAILIDELVQRKLISESTDSKYWGAVDTKLSNLRRSHPDPAKQSKFIKRLILDPDLETFGTVELTSLASTTGVTAVPVAGPSRVRRSAESDGDDKEV</sequence>
<proteinExistence type="predicted"/>
<comment type="caution">
    <text evidence="2">The sequence shown here is derived from an EMBL/GenBank/DDBJ whole genome shotgun (WGS) entry which is preliminary data.</text>
</comment>
<keyword evidence="3" id="KW-1185">Reference proteome</keyword>
<evidence type="ECO:0000313" key="3">
    <source>
        <dbReference type="Proteomes" id="UP001218218"/>
    </source>
</evidence>
<accession>A0AAD6ZE53</accession>